<sequence length="684" mass="77948">MFKKEWKDCYVLCDDQRLTIGNAAIERCYLIHGGQFIPAAILNKKTGHTWQGNQKDYIVPSNSFLHAAEATMDLAVTIEDHDGLSHSFMKATITMVQGDRHIIWDLMVFPSSEGPALPFITSNIRLFAATPVTLTFLEPSSAPTAPEGLHLIPSDADCIDCISLPDGHYKFEAVRLYDRTDTHDTLVKIDSQMLYKNEPYQADGNLFFIHDYVRDEALMLVKEAPTHMASLGRSTGDLHIDGKKSVQMIGSGLDGAVVDSEGIFSYSSTVGVGARQELDGLYLDFYRQQYKGESCRHTFTMSNTWGDQSQDSAICHDFMMREIEIAASIDLDIVQIDDGWQKGITANSKLVKGGVWEGYYANDPNFWDINEAKFPQGLAPIVDYAASKGITMGLWFSPDSSRDFANWKRDVETLRHLYEQYNIRYFKLDGVKLRNKTCERNYLRFLEELHAISHGQISFNQDITAEIRLGYVYHKQYGTLFAENRYTGSTSYYPHNTLKNLWHLSEYFPVTRFQFELLNNRRNADQYGDDPLAPSQYSIDYEFATVMLANPLFWMEMRNLTPDDITTLRSIVSVYKQYRQEFFQARIRPIGQMPDGVSFTGFQIECGPGHGYLLCFREFTANSHYTYALRDLQGHCLKATVLYSGLSESNRSASIQTDDDGMPSLTVTMKQPRSYMLIQYQDAE</sequence>
<reference evidence="1" key="1">
    <citation type="submission" date="2020-08" db="EMBL/GenBank/DDBJ databases">
        <title>Genome public.</title>
        <authorList>
            <person name="Liu C."/>
            <person name="Sun Q."/>
        </authorList>
    </citation>
    <scope>NUCLEOTIDE SEQUENCE</scope>
    <source>
        <strain evidence="1">NSJ-32</strain>
    </source>
</reference>
<protein>
    <submittedName>
        <fullName evidence="1">Alpha-galactosidase</fullName>
    </submittedName>
</protein>
<dbReference type="InterPro" id="IPR013785">
    <property type="entry name" value="Aldolase_TIM"/>
</dbReference>
<evidence type="ECO:0000313" key="2">
    <source>
        <dbReference type="Proteomes" id="UP000657006"/>
    </source>
</evidence>
<dbReference type="AlphaFoldDB" id="A0A926DXB6"/>
<dbReference type="RefSeq" id="WP_177713535.1">
    <property type="nucleotide sequence ID" value="NZ_JACRSQ010000037.1"/>
</dbReference>
<dbReference type="Proteomes" id="UP000657006">
    <property type="component" value="Unassembled WGS sequence"/>
</dbReference>
<gene>
    <name evidence="1" type="ORF">H8730_15430</name>
</gene>
<proteinExistence type="predicted"/>
<accession>A0A926DXB6</accession>
<evidence type="ECO:0000313" key="1">
    <source>
        <dbReference type="EMBL" id="MBC8544935.1"/>
    </source>
</evidence>
<dbReference type="InterPro" id="IPR017853">
    <property type="entry name" value="GH"/>
</dbReference>
<dbReference type="SUPFAM" id="SSF51445">
    <property type="entry name" value="(Trans)glycosidases"/>
    <property type="match status" value="1"/>
</dbReference>
<organism evidence="1 2">
    <name type="scientific">Bianquea renquensis</name>
    <dbReference type="NCBI Taxonomy" id="2763661"/>
    <lineage>
        <taxon>Bacteria</taxon>
        <taxon>Bacillati</taxon>
        <taxon>Bacillota</taxon>
        <taxon>Clostridia</taxon>
        <taxon>Eubacteriales</taxon>
        <taxon>Bianqueaceae</taxon>
        <taxon>Bianquea</taxon>
    </lineage>
</organism>
<name>A0A926DXB6_9FIRM</name>
<dbReference type="Gene3D" id="3.20.20.70">
    <property type="entry name" value="Aldolase class I"/>
    <property type="match status" value="1"/>
</dbReference>
<keyword evidence="2" id="KW-1185">Reference proteome</keyword>
<comment type="caution">
    <text evidence="1">The sequence shown here is derived from an EMBL/GenBank/DDBJ whole genome shotgun (WGS) entry which is preliminary data.</text>
</comment>
<dbReference type="EMBL" id="JACRSQ010000037">
    <property type="protein sequence ID" value="MBC8544935.1"/>
    <property type="molecule type" value="Genomic_DNA"/>
</dbReference>